<sequence>MDLPWHLYLMAVLYVLAGANHFRKPDMYKKIIPPYFPNPKLLNAITGIAEITLGIGLCIPAISEYCAIGIIALLVAVFPANLFMVFDDTAALGLPLWMRLLRLPFQIVLILWAYAYTLFIK</sequence>
<organism evidence="2 3">
    <name type="scientific">Flavobacterium agri</name>
    <dbReference type="NCBI Taxonomy" id="2743471"/>
    <lineage>
        <taxon>Bacteria</taxon>
        <taxon>Pseudomonadati</taxon>
        <taxon>Bacteroidota</taxon>
        <taxon>Flavobacteriia</taxon>
        <taxon>Flavobacteriales</taxon>
        <taxon>Flavobacteriaceae</taxon>
        <taxon>Flavobacterium</taxon>
    </lineage>
</organism>
<reference evidence="2 3" key="1">
    <citation type="submission" date="2020-07" db="EMBL/GenBank/DDBJ databases">
        <authorList>
            <person name="Sun Q."/>
        </authorList>
    </citation>
    <scope>NUCLEOTIDE SEQUENCE [LARGE SCALE GENOMIC DNA]</scope>
    <source>
        <strain evidence="2 3">MAH-1</strain>
    </source>
</reference>
<dbReference type="EMBL" id="JACBJI010000003">
    <property type="protein sequence ID" value="NYA70960.1"/>
    <property type="molecule type" value="Genomic_DNA"/>
</dbReference>
<evidence type="ECO:0000313" key="3">
    <source>
        <dbReference type="Proteomes" id="UP000535020"/>
    </source>
</evidence>
<dbReference type="Proteomes" id="UP000535020">
    <property type="component" value="Unassembled WGS sequence"/>
</dbReference>
<dbReference type="AlphaFoldDB" id="A0A7Y8Y213"/>
<feature type="transmembrane region" description="Helical" evidence="1">
    <location>
        <begin position="42"/>
        <end position="62"/>
    </location>
</feature>
<evidence type="ECO:0000256" key="1">
    <source>
        <dbReference type="SAM" id="Phobius"/>
    </source>
</evidence>
<dbReference type="PANTHER" id="PTHR36974:SF1">
    <property type="entry name" value="DOXX FAMILY MEMBRANE PROTEIN"/>
    <property type="match status" value="1"/>
</dbReference>
<dbReference type="RefSeq" id="WP_176005770.1">
    <property type="nucleotide sequence ID" value="NZ_JABWMI010000010.1"/>
</dbReference>
<keyword evidence="1" id="KW-0472">Membrane</keyword>
<dbReference type="PANTHER" id="PTHR36974">
    <property type="entry name" value="MEMBRANE PROTEIN-RELATED"/>
    <property type="match status" value="1"/>
</dbReference>
<proteinExistence type="predicted"/>
<feature type="transmembrane region" description="Helical" evidence="1">
    <location>
        <begin position="6"/>
        <end position="22"/>
    </location>
</feature>
<protein>
    <submittedName>
        <fullName evidence="2">DoxX family protein</fullName>
    </submittedName>
</protein>
<name>A0A7Y8Y213_9FLAO</name>
<accession>A0A7Y8Y213</accession>
<feature type="transmembrane region" description="Helical" evidence="1">
    <location>
        <begin position="68"/>
        <end position="88"/>
    </location>
</feature>
<evidence type="ECO:0000313" key="2">
    <source>
        <dbReference type="EMBL" id="NYA70960.1"/>
    </source>
</evidence>
<gene>
    <name evidence="2" type="ORF">HZF10_08525</name>
</gene>
<comment type="caution">
    <text evidence="2">The sequence shown here is derived from an EMBL/GenBank/DDBJ whole genome shotgun (WGS) entry which is preliminary data.</text>
</comment>
<keyword evidence="1" id="KW-0812">Transmembrane</keyword>
<keyword evidence="3" id="KW-1185">Reference proteome</keyword>
<feature type="transmembrane region" description="Helical" evidence="1">
    <location>
        <begin position="100"/>
        <end position="120"/>
    </location>
</feature>
<keyword evidence="1" id="KW-1133">Transmembrane helix</keyword>